<evidence type="ECO:0000256" key="1">
    <source>
        <dbReference type="ARBA" id="ARBA00022679"/>
    </source>
</evidence>
<keyword evidence="4 6" id="KW-0696">RNA-directed RNA polymerase</keyword>
<dbReference type="InterPro" id="IPR007094">
    <property type="entry name" value="RNA-dir_pol_PSvirus"/>
</dbReference>
<dbReference type="Pfam" id="PF00998">
    <property type="entry name" value="RdRP_3"/>
    <property type="match status" value="1"/>
</dbReference>
<keyword evidence="4" id="KW-0547">Nucleotide-binding</keyword>
<dbReference type="GO" id="GO:0000166">
    <property type="term" value="F:nucleotide binding"/>
    <property type="evidence" value="ECO:0007669"/>
    <property type="project" value="UniProtKB-KW"/>
</dbReference>
<comment type="catalytic activity">
    <reaction evidence="4">
        <text>RNA(n) + a ribonucleoside 5'-triphosphate = RNA(n+1) + diphosphate</text>
        <dbReference type="Rhea" id="RHEA:21248"/>
        <dbReference type="Rhea" id="RHEA-COMP:14527"/>
        <dbReference type="Rhea" id="RHEA-COMP:17342"/>
        <dbReference type="ChEBI" id="CHEBI:33019"/>
        <dbReference type="ChEBI" id="CHEBI:61557"/>
        <dbReference type="ChEBI" id="CHEBI:140395"/>
        <dbReference type="EC" id="2.7.7.48"/>
    </reaction>
</comment>
<keyword evidence="2 4" id="KW-0548">Nucleotidyltransferase</keyword>
<dbReference type="EMBL" id="MN035310">
    <property type="protein sequence ID" value="QDH90157.1"/>
    <property type="molecule type" value="Genomic_DNA"/>
</dbReference>
<dbReference type="SUPFAM" id="SSF56672">
    <property type="entry name" value="DNA/RNA polymerases"/>
    <property type="match status" value="1"/>
</dbReference>
<sequence length="478" mass="55608">MEIVQTLRPDVQIVQNNPLCIKASDWNLNLKHFDHSHNHTKYLLRFMDHPLAVERYALQSCSTNELVGLIKRHLVDQKPVSDEFVKFSRALYKSVWNELGRPIFTPLTFDELYSKKSTHVKKRFRTHRVKIEEHDVRKSDAFVRAFVKFERYDATDELKPPRMIQFRPPHFTARLSKFYTPIEDAMWAFKPKSNFGLRPFAKSRSMKQRAKDLFKMKLWPKTSFLLLDHSKYDSRITAMHLKLNHRFSQLFYVGEDRNLLAKLQAMTVNNRGRTMSGIEYFCKGRRMSGDADTGKGNSEINYTIIQFCLRDIPHAVYIDGDDSVISFPTEYCEHLKKVLDSRLAQTGMVSTYSIVHKFSDVEFCQSKPIFTNGSWMLARNPIRAISNLCYTLKPVATKNYITTIGVGEMHACSGVPLLYDVAKQMSEVGGQFDYNYLEYRHRVDWSVQPKPPNQEAYATMWLAWDLPPSSCVRAVVLQ</sequence>
<protein>
    <recommendedName>
        <fullName evidence="4">RNA-directed RNA polymerase</fullName>
        <ecNumber evidence="4">2.7.7.48</ecNumber>
    </recommendedName>
</protein>
<feature type="domain" description="RdRp catalytic" evidence="5">
    <location>
        <begin position="222"/>
        <end position="335"/>
    </location>
</feature>
<dbReference type="InterPro" id="IPR002166">
    <property type="entry name" value="RNA_pol_HCV"/>
</dbReference>
<evidence type="ECO:0000256" key="4">
    <source>
        <dbReference type="RuleBase" id="RU363062"/>
    </source>
</evidence>
<reference evidence="6" key="1">
    <citation type="submission" date="2019-05" db="EMBL/GenBank/DDBJ databases">
        <title>Metatranscriptomic reconstruction reveals RNA viruses with the potential to shape carbon cycling in soil.</title>
        <authorList>
            <person name="Starr E.P."/>
            <person name="Nuccio E."/>
            <person name="Pett-Ridge J."/>
            <person name="Banfield J.F."/>
            <person name="Firestone M.K."/>
        </authorList>
    </citation>
    <scope>NUCLEOTIDE SEQUENCE</scope>
    <source>
        <strain evidence="6">H4_Bulk_46_scaffold_307</strain>
    </source>
</reference>
<dbReference type="InterPro" id="IPR043502">
    <property type="entry name" value="DNA/RNA_pol_sf"/>
</dbReference>
<dbReference type="GO" id="GO:0003968">
    <property type="term" value="F:RNA-directed RNA polymerase activity"/>
    <property type="evidence" value="ECO:0007669"/>
    <property type="project" value="UniProtKB-KW"/>
</dbReference>
<dbReference type="GO" id="GO:0039694">
    <property type="term" value="P:viral RNA genome replication"/>
    <property type="evidence" value="ECO:0007669"/>
    <property type="project" value="InterPro"/>
</dbReference>
<dbReference type="EC" id="2.7.7.48" evidence="4"/>
<gene>
    <name evidence="6" type="ORF">H4Bulk46307_000002</name>
</gene>
<dbReference type="PROSITE" id="PS50507">
    <property type="entry name" value="RDRP_SSRNA_POS"/>
    <property type="match status" value="1"/>
</dbReference>
<keyword evidence="1 4" id="KW-0808">Transferase</keyword>
<proteinExistence type="predicted"/>
<evidence type="ECO:0000256" key="2">
    <source>
        <dbReference type="ARBA" id="ARBA00022695"/>
    </source>
</evidence>
<dbReference type="GO" id="GO:0003723">
    <property type="term" value="F:RNA binding"/>
    <property type="evidence" value="ECO:0007669"/>
    <property type="project" value="InterPro"/>
</dbReference>
<evidence type="ECO:0000313" key="6">
    <source>
        <dbReference type="EMBL" id="QDH90157.1"/>
    </source>
</evidence>
<organism evidence="6">
    <name type="scientific">Riboviria sp</name>
    <dbReference type="NCBI Taxonomy" id="2585031"/>
    <lineage>
        <taxon>Viruses</taxon>
        <taxon>Riboviria</taxon>
    </lineage>
</organism>
<accession>A0A514D984</accession>
<name>A0A514D984_9VIRU</name>
<evidence type="ECO:0000259" key="5">
    <source>
        <dbReference type="PROSITE" id="PS50507"/>
    </source>
</evidence>
<evidence type="ECO:0000256" key="3">
    <source>
        <dbReference type="ARBA" id="ARBA00022953"/>
    </source>
</evidence>
<keyword evidence="3 4" id="KW-0693">Viral RNA replication</keyword>